<proteinExistence type="predicted"/>
<name>G7ZEE5_AZOL4</name>
<dbReference type="AlphaFoldDB" id="G7ZEE5"/>
<gene>
    <name evidence="3" type="ordered locus">AZOLI_p30231</name>
</gene>
<feature type="signal peptide" evidence="2">
    <location>
        <begin position="1"/>
        <end position="20"/>
    </location>
</feature>
<dbReference type="KEGG" id="ali:AZOLI_p30231"/>
<sequence>MRHALILATASLTMILAGCASDSSSGYGTSGSSGVNEQVISPNSSGMGQSMTRESLNNPDRAGSGASGSAPEDNETISPNRSGMGEGMTRRSLPNTAGSSSSSW</sequence>
<keyword evidence="2" id="KW-0732">Signal</keyword>
<evidence type="ECO:0000256" key="2">
    <source>
        <dbReference type="SAM" id="SignalP"/>
    </source>
</evidence>
<feature type="compositionally biased region" description="Polar residues" evidence="1">
    <location>
        <begin position="92"/>
        <end position="104"/>
    </location>
</feature>
<feature type="chain" id="PRO_5003507016" description="Lipoprotein" evidence="2">
    <location>
        <begin position="21"/>
        <end position="104"/>
    </location>
</feature>
<keyword evidence="3" id="KW-0614">Plasmid</keyword>
<keyword evidence="4" id="KW-1185">Reference proteome</keyword>
<evidence type="ECO:0000313" key="3">
    <source>
        <dbReference type="EMBL" id="CBS90071.1"/>
    </source>
</evidence>
<protein>
    <recommendedName>
        <fullName evidence="5">Lipoprotein</fullName>
    </recommendedName>
</protein>
<dbReference type="EMBL" id="FQ311871">
    <property type="protein sequence ID" value="CBS90071.1"/>
    <property type="molecule type" value="Genomic_DNA"/>
</dbReference>
<dbReference type="RefSeq" id="WP_014249516.1">
    <property type="nucleotide sequence ID" value="NC_016623.1"/>
</dbReference>
<evidence type="ECO:0008006" key="5">
    <source>
        <dbReference type="Google" id="ProtNLM"/>
    </source>
</evidence>
<dbReference type="HOGENOM" id="CLU_2244412_0_0_5"/>
<evidence type="ECO:0000313" key="4">
    <source>
        <dbReference type="Proteomes" id="UP000005667"/>
    </source>
</evidence>
<evidence type="ECO:0000256" key="1">
    <source>
        <dbReference type="SAM" id="MobiDB-lite"/>
    </source>
</evidence>
<geneLocation type="plasmid" evidence="3 4">
    <name>AZO_p3</name>
</geneLocation>
<feature type="compositionally biased region" description="Low complexity" evidence="1">
    <location>
        <begin position="22"/>
        <end position="34"/>
    </location>
</feature>
<accession>G7ZEE5</accession>
<reference evidence="4" key="1">
    <citation type="journal article" date="2011" name="PLoS Genet.">
        <title>Azospirillum genomes reveal transition of bacteria from aquatic to terrestrial environments.</title>
        <authorList>
            <person name="Wisniewski-Dye F."/>
            <person name="Borziak K."/>
            <person name="Khalsa-Moyers G."/>
            <person name="Alexandre G."/>
            <person name="Sukharnikov L.O."/>
            <person name="Wuichet K."/>
            <person name="Hurst G.B."/>
            <person name="McDonald W.H."/>
            <person name="Robertson J.S."/>
            <person name="Barbe V."/>
            <person name="Calteau A."/>
            <person name="Rouy Z."/>
            <person name="Mangenot S."/>
            <person name="Prigent-Combaret C."/>
            <person name="Normand P."/>
            <person name="Boyer M."/>
            <person name="Siguier P."/>
            <person name="Dessaux Y."/>
            <person name="Elmerich C."/>
            <person name="Condemine G."/>
            <person name="Krishnen G."/>
            <person name="Kennedy I."/>
            <person name="Paterson A.H."/>
            <person name="Gonzalez V."/>
            <person name="Mavingui P."/>
            <person name="Zhulin I.B."/>
        </authorList>
    </citation>
    <scope>NUCLEOTIDE SEQUENCE [LARGE SCALE GENOMIC DNA]</scope>
    <source>
        <strain evidence="4">4B</strain>
    </source>
</reference>
<feature type="region of interest" description="Disordered" evidence="1">
    <location>
        <begin position="22"/>
        <end position="104"/>
    </location>
</feature>
<dbReference type="PROSITE" id="PS51257">
    <property type="entry name" value="PROKAR_LIPOPROTEIN"/>
    <property type="match status" value="1"/>
</dbReference>
<organism evidence="3 4">
    <name type="scientific">Azospirillum lipoferum (strain 4B)</name>
    <dbReference type="NCBI Taxonomy" id="862719"/>
    <lineage>
        <taxon>Bacteria</taxon>
        <taxon>Pseudomonadati</taxon>
        <taxon>Pseudomonadota</taxon>
        <taxon>Alphaproteobacteria</taxon>
        <taxon>Rhodospirillales</taxon>
        <taxon>Azospirillaceae</taxon>
        <taxon>Azospirillum</taxon>
    </lineage>
</organism>
<feature type="compositionally biased region" description="Polar residues" evidence="1">
    <location>
        <begin position="35"/>
        <end position="58"/>
    </location>
</feature>
<dbReference type="Proteomes" id="UP000005667">
    <property type="component" value="Plasmid AZO_p3"/>
</dbReference>
<dbReference type="OrthoDB" id="7307394at2"/>